<organism evidence="6 7">
    <name type="scientific">Sulfobacillus acidophilus</name>
    <dbReference type="NCBI Taxonomy" id="53633"/>
    <lineage>
        <taxon>Bacteria</taxon>
        <taxon>Bacillati</taxon>
        <taxon>Bacillota</taxon>
        <taxon>Clostridia</taxon>
        <taxon>Eubacteriales</taxon>
        <taxon>Clostridiales Family XVII. Incertae Sedis</taxon>
        <taxon>Sulfobacillus</taxon>
    </lineage>
</organism>
<dbReference type="InterPro" id="IPR039424">
    <property type="entry name" value="SBP_5"/>
</dbReference>
<comment type="similarity">
    <text evidence="2">Belongs to the bacterial solute-binding protein 5 family.</text>
</comment>
<evidence type="ECO:0000313" key="7">
    <source>
        <dbReference type="Proteomes" id="UP000241848"/>
    </source>
</evidence>
<dbReference type="AlphaFoldDB" id="A0A2T2WCQ3"/>
<evidence type="ECO:0000256" key="1">
    <source>
        <dbReference type="ARBA" id="ARBA00004196"/>
    </source>
</evidence>
<dbReference type="Pfam" id="PF00496">
    <property type="entry name" value="SBP_bac_5"/>
    <property type="match status" value="1"/>
</dbReference>
<dbReference type="GO" id="GO:1904680">
    <property type="term" value="F:peptide transmembrane transporter activity"/>
    <property type="evidence" value="ECO:0007669"/>
    <property type="project" value="TreeGrafter"/>
</dbReference>
<dbReference type="PANTHER" id="PTHR30290">
    <property type="entry name" value="PERIPLASMIC BINDING COMPONENT OF ABC TRANSPORTER"/>
    <property type="match status" value="1"/>
</dbReference>
<dbReference type="PANTHER" id="PTHR30290:SF10">
    <property type="entry name" value="PERIPLASMIC OLIGOPEPTIDE-BINDING PROTEIN-RELATED"/>
    <property type="match status" value="1"/>
</dbReference>
<evidence type="ECO:0000313" key="6">
    <source>
        <dbReference type="EMBL" id="PSR20006.1"/>
    </source>
</evidence>
<feature type="domain" description="Solute-binding protein family 5" evidence="5">
    <location>
        <begin position="23"/>
        <end position="275"/>
    </location>
</feature>
<keyword evidence="3" id="KW-0813">Transport</keyword>
<evidence type="ECO:0000256" key="4">
    <source>
        <dbReference type="ARBA" id="ARBA00022729"/>
    </source>
</evidence>
<dbReference type="Gene3D" id="3.10.105.10">
    <property type="entry name" value="Dipeptide-binding Protein, Domain 3"/>
    <property type="match status" value="1"/>
</dbReference>
<evidence type="ECO:0000259" key="5">
    <source>
        <dbReference type="Pfam" id="PF00496"/>
    </source>
</evidence>
<evidence type="ECO:0000256" key="3">
    <source>
        <dbReference type="ARBA" id="ARBA00022448"/>
    </source>
</evidence>
<proteinExistence type="inferred from homology"/>
<dbReference type="InterPro" id="IPR000914">
    <property type="entry name" value="SBP_5_dom"/>
</dbReference>
<dbReference type="Proteomes" id="UP000241848">
    <property type="component" value="Unassembled WGS sequence"/>
</dbReference>
<gene>
    <name evidence="6" type="ORF">C7B45_17070</name>
</gene>
<keyword evidence="4" id="KW-0732">Signal</keyword>
<sequence length="372" mass="41610">MTKELNFIHSVAGNPLAPEFKVVDGPYRLAAMVPNQYWEFVPNPHYDGHESLLQKVLFQYETSDQAEFAALKSGTVSVGYMPFSMWDSRRLLTNDALEPLFRFGFNYVQLNLSPKAEGGIGAVFQQLPVRQALQYGINESQINKTFYHGLGAIENSPIAPKPQTAFYDPSLSKLTYPFNLAKGKQVLLKNGWRLHNGVMTKDGHKLAFTLDYTTGSSTLQSIVQVLQQNWKREGIAVQLNALPSNTLFSIMSPQTAQKWQAAIWVGGWGYKPDFYPTGGGLFATGAGSNFGSYSSAEMNQLIKASYEPAPTTQAAYASLGRYLTYASKQLPATLWMPWTPVLFVHARNLHGTVQHANMIENIYEPNYWWISQ</sequence>
<dbReference type="EMBL" id="PXYV01000097">
    <property type="protein sequence ID" value="PSR20006.1"/>
    <property type="molecule type" value="Genomic_DNA"/>
</dbReference>
<dbReference type="SUPFAM" id="SSF53850">
    <property type="entry name" value="Periplasmic binding protein-like II"/>
    <property type="match status" value="1"/>
</dbReference>
<dbReference type="GO" id="GO:0015833">
    <property type="term" value="P:peptide transport"/>
    <property type="evidence" value="ECO:0007669"/>
    <property type="project" value="TreeGrafter"/>
</dbReference>
<reference evidence="6 7" key="1">
    <citation type="journal article" date="2014" name="BMC Genomics">
        <title>Comparison of environmental and isolate Sulfobacillus genomes reveals diverse carbon, sulfur, nitrogen, and hydrogen metabolisms.</title>
        <authorList>
            <person name="Justice N.B."/>
            <person name="Norman A."/>
            <person name="Brown C.T."/>
            <person name="Singh A."/>
            <person name="Thomas B.C."/>
            <person name="Banfield J.F."/>
        </authorList>
    </citation>
    <scope>NUCLEOTIDE SEQUENCE [LARGE SCALE GENOMIC DNA]</scope>
    <source>
        <strain evidence="6">AMDSBA3</strain>
    </source>
</reference>
<dbReference type="GO" id="GO:0030313">
    <property type="term" value="C:cell envelope"/>
    <property type="evidence" value="ECO:0007669"/>
    <property type="project" value="UniProtKB-SubCell"/>
</dbReference>
<protein>
    <recommendedName>
        <fullName evidence="5">Solute-binding protein family 5 domain-containing protein</fullName>
    </recommendedName>
</protein>
<name>A0A2T2WCQ3_9FIRM</name>
<accession>A0A2T2WCQ3</accession>
<comment type="subcellular location">
    <subcellularLocation>
        <location evidence="1">Cell envelope</location>
    </subcellularLocation>
</comment>
<comment type="caution">
    <text evidence="6">The sequence shown here is derived from an EMBL/GenBank/DDBJ whole genome shotgun (WGS) entry which is preliminary data.</text>
</comment>
<evidence type="ECO:0000256" key="2">
    <source>
        <dbReference type="ARBA" id="ARBA00005695"/>
    </source>
</evidence>
<dbReference type="Gene3D" id="3.40.190.10">
    <property type="entry name" value="Periplasmic binding protein-like II"/>
    <property type="match status" value="1"/>
</dbReference>